<dbReference type="Proteomes" id="UP000002012">
    <property type="component" value="Chromosome"/>
</dbReference>
<dbReference type="HOGENOM" id="CLU_056685_0_0_0"/>
<accession>D4H5J0</accession>
<keyword evidence="1" id="KW-1133">Transmembrane helix</keyword>
<feature type="transmembrane region" description="Helical" evidence="1">
    <location>
        <begin position="253"/>
        <end position="275"/>
    </location>
</feature>
<dbReference type="InParanoid" id="D4H5J0"/>
<feature type="transmembrane region" description="Helical" evidence="1">
    <location>
        <begin position="211"/>
        <end position="232"/>
    </location>
</feature>
<feature type="transmembrane region" description="Helical" evidence="1">
    <location>
        <begin position="12"/>
        <end position="35"/>
    </location>
</feature>
<keyword evidence="3" id="KW-1185">Reference proteome</keyword>
<reference evidence="2 3" key="1">
    <citation type="journal article" date="2010" name="Stand. Genomic Sci.">
        <title>Complete genome sequence of Denitrovibrio acetiphilus type strain (N2460).</title>
        <authorList>
            <person name="Kiss H."/>
            <person name="Lang E."/>
            <person name="Lapidus A."/>
            <person name="Copeland A."/>
            <person name="Nolan M."/>
            <person name="Glavina Del Rio T."/>
            <person name="Chen F."/>
            <person name="Lucas S."/>
            <person name="Tice H."/>
            <person name="Cheng J.F."/>
            <person name="Han C."/>
            <person name="Goodwin L."/>
            <person name="Pitluck S."/>
            <person name="Liolios K."/>
            <person name="Pati A."/>
            <person name="Ivanova N."/>
            <person name="Mavromatis K."/>
            <person name="Chen A."/>
            <person name="Palaniappan K."/>
            <person name="Land M."/>
            <person name="Hauser L."/>
            <person name="Chang Y.J."/>
            <person name="Jeffries C.D."/>
            <person name="Detter J.C."/>
            <person name="Brettin T."/>
            <person name="Spring S."/>
            <person name="Rohde M."/>
            <person name="Goker M."/>
            <person name="Woyke T."/>
            <person name="Bristow J."/>
            <person name="Eisen J.A."/>
            <person name="Markowitz V."/>
            <person name="Hugenholtz P."/>
            <person name="Kyrpides N.C."/>
            <person name="Klenk H.P."/>
        </authorList>
    </citation>
    <scope>NUCLEOTIDE SEQUENCE [LARGE SCALE GENOMIC DNA]</scope>
    <source>
        <strain evidence="3">DSM 12809 / NBRC 114555 / N2460</strain>
    </source>
</reference>
<evidence type="ECO:0000313" key="3">
    <source>
        <dbReference type="Proteomes" id="UP000002012"/>
    </source>
</evidence>
<feature type="transmembrane region" description="Helical" evidence="1">
    <location>
        <begin position="287"/>
        <end position="309"/>
    </location>
</feature>
<keyword evidence="1" id="KW-0812">Transmembrane</keyword>
<name>D4H5J0_DENA2</name>
<organism evidence="2 3">
    <name type="scientific">Denitrovibrio acetiphilus (strain DSM 12809 / NBRC 114555 / N2460)</name>
    <dbReference type="NCBI Taxonomy" id="522772"/>
    <lineage>
        <taxon>Bacteria</taxon>
        <taxon>Pseudomonadati</taxon>
        <taxon>Deferribacterota</taxon>
        <taxon>Deferribacteres</taxon>
        <taxon>Deferribacterales</taxon>
        <taxon>Geovibrionaceae</taxon>
        <taxon>Denitrovibrio</taxon>
    </lineage>
</organism>
<dbReference type="AlphaFoldDB" id="D4H5J0"/>
<protein>
    <submittedName>
        <fullName evidence="2">Uncharacterized protein</fullName>
    </submittedName>
</protein>
<dbReference type="STRING" id="522772.Dacet_0830"/>
<dbReference type="EMBL" id="CP001968">
    <property type="protein sequence ID" value="ADD67610.1"/>
    <property type="molecule type" value="Genomic_DNA"/>
</dbReference>
<dbReference type="KEGG" id="dap:Dacet_0830"/>
<feature type="transmembrane region" description="Helical" evidence="1">
    <location>
        <begin position="329"/>
        <end position="352"/>
    </location>
</feature>
<feature type="transmembrane region" description="Helical" evidence="1">
    <location>
        <begin position="142"/>
        <end position="166"/>
    </location>
</feature>
<feature type="transmembrane region" description="Helical" evidence="1">
    <location>
        <begin position="61"/>
        <end position="88"/>
    </location>
</feature>
<feature type="transmembrane region" description="Helical" evidence="1">
    <location>
        <begin position="187"/>
        <end position="205"/>
    </location>
</feature>
<sequence length="392" mass="44077">MAMIKDLKENYTPVYFLASLGAGGLTVSFFIYFMFMLDHPGLPVATFDIIYPVLTGENPAISAMIALTYAAMLFFFYMHIRLLIWNIIEYRKFRKTTKYHEMKNSHQAVAFMAIPLTLAMTVNCSFAFFAAVVPNLWSIVEYMFPGAILAFAAIGIYAMKIFVSYFTDFMIKGEFDYAKNNNLSQMLGIFAFSMVAVGFAAPAAMTHIKAVSAISLFLSIFFLVLAMSLTFVKITLGLKSIFRYGISKEGSATLWIAIPILTIVGITMIRMFFGLSHNFDSEGNPSVLFVFTSVIVSLQAAFGVIGYVVMKRIGYFKDYLYGTEKSASIYSLICPGVAVFVFGMFFIFYGLIKNGLVERFSTAYFMVMLPFTVIQLKTAWTMLRINRKMLKA</sequence>
<dbReference type="eggNOG" id="ENOG502Z87Y">
    <property type="taxonomic scope" value="Bacteria"/>
</dbReference>
<dbReference type="InterPro" id="IPR059133">
    <property type="entry name" value="TsoY-like"/>
</dbReference>
<feature type="transmembrane region" description="Helical" evidence="1">
    <location>
        <begin position="109"/>
        <end position="130"/>
    </location>
</feature>
<gene>
    <name evidence="2" type="ordered locus">Dacet_0830</name>
</gene>
<keyword evidence="1" id="KW-0472">Membrane</keyword>
<dbReference type="PaxDb" id="522772-Dacet_0830"/>
<dbReference type="NCBIfam" id="NF047644">
    <property type="entry name" value="TsoY_fam"/>
    <property type="match status" value="1"/>
</dbReference>
<evidence type="ECO:0000313" key="2">
    <source>
        <dbReference type="EMBL" id="ADD67610.1"/>
    </source>
</evidence>
<proteinExistence type="predicted"/>
<feature type="transmembrane region" description="Helical" evidence="1">
    <location>
        <begin position="364"/>
        <end position="383"/>
    </location>
</feature>
<evidence type="ECO:0000256" key="1">
    <source>
        <dbReference type="SAM" id="Phobius"/>
    </source>
</evidence>
<dbReference type="RefSeq" id="WP_013010141.1">
    <property type="nucleotide sequence ID" value="NC_013943.1"/>
</dbReference>